<dbReference type="EMBL" id="KK852880">
    <property type="protein sequence ID" value="KDR14419.1"/>
    <property type="molecule type" value="Genomic_DNA"/>
</dbReference>
<keyword evidence="7" id="KW-1185">Reference proteome</keyword>
<evidence type="ECO:0000256" key="3">
    <source>
        <dbReference type="ARBA" id="ARBA00023054"/>
    </source>
</evidence>
<evidence type="ECO:0000313" key="6">
    <source>
        <dbReference type="EMBL" id="KDR14419.1"/>
    </source>
</evidence>
<dbReference type="InterPro" id="IPR033290">
    <property type="entry name" value="CCDC39"/>
</dbReference>
<sequence>MVKQIDDLLRKLGWADGFHIPVASDENKALEKQVEQCIKKKGELTIQYKDLTDRVNSLMRYAENVKLEQQQNQAILIAHKRQVETEENLYQLARAEQDSYERELRLISKAFHELGERRVALQNGIITHTEKLEKLKANVEWDKDVLRCWEEDIARDDEHSQLLARYMTEDESKVKELELTRLQLCQEVEERNQLLNQIIGDEQSLQQVLDQTAKMFRQAHSERQELISQWEGSVQVLHQRDLDIHNKVQEISMLHSESQQKVEMQKEQRQFFRNEVNNNKETEADISVITRSTMKLQNDYKKLLTNVDDLANELGTMRRTLAGCASHLEHQRHRNTVLASDNVAKEKHVKELVDVVQRTKERLEQVTNRTVSASERTQHLEDMIKSEENKIDILVQQRNKFNDLLCQIQQELCDLKKQEEQQHIDIRGLESAKVQVLSNIQQTKKDFLCQTETVFNKEFEAQMIESRILRLTGTGQDAEEKEAIEKKIAELEEVLSEKVAALNLLTAQNQRLEVCLSENTRS</sequence>
<reference evidence="6 7" key="1">
    <citation type="journal article" date="2014" name="Nat. Commun.">
        <title>Molecular traces of alternative social organization in a termite genome.</title>
        <authorList>
            <person name="Terrapon N."/>
            <person name="Li C."/>
            <person name="Robertson H.M."/>
            <person name="Ji L."/>
            <person name="Meng X."/>
            <person name="Booth W."/>
            <person name="Chen Z."/>
            <person name="Childers C.P."/>
            <person name="Glastad K.M."/>
            <person name="Gokhale K."/>
            <person name="Gowin J."/>
            <person name="Gronenberg W."/>
            <person name="Hermansen R.A."/>
            <person name="Hu H."/>
            <person name="Hunt B.G."/>
            <person name="Huylmans A.K."/>
            <person name="Khalil S.M."/>
            <person name="Mitchell R.D."/>
            <person name="Munoz-Torres M.C."/>
            <person name="Mustard J.A."/>
            <person name="Pan H."/>
            <person name="Reese J.T."/>
            <person name="Scharf M.E."/>
            <person name="Sun F."/>
            <person name="Vogel H."/>
            <person name="Xiao J."/>
            <person name="Yang W."/>
            <person name="Yang Z."/>
            <person name="Yang Z."/>
            <person name="Zhou J."/>
            <person name="Zhu J."/>
            <person name="Brent C.S."/>
            <person name="Elsik C.G."/>
            <person name="Goodisman M.A."/>
            <person name="Liberles D.A."/>
            <person name="Roe R.M."/>
            <person name="Vargo E.L."/>
            <person name="Vilcinskas A."/>
            <person name="Wang J."/>
            <person name="Bornberg-Bauer E."/>
            <person name="Korb J."/>
            <person name="Zhang G."/>
            <person name="Liebig J."/>
        </authorList>
    </citation>
    <scope>NUCLEOTIDE SEQUENCE [LARGE SCALE GENOMIC DNA]</scope>
    <source>
        <tissue evidence="6">Whole organism</tissue>
    </source>
</reference>
<proteinExistence type="inferred from homology"/>
<protein>
    <recommendedName>
        <fullName evidence="2">Coiled-coil domain-containing protein 39</fullName>
    </recommendedName>
</protein>
<feature type="coiled-coil region" evidence="5">
    <location>
        <begin position="349"/>
        <end position="421"/>
    </location>
</feature>
<organism evidence="6 7">
    <name type="scientific">Zootermopsis nevadensis</name>
    <name type="common">Dampwood termite</name>
    <dbReference type="NCBI Taxonomy" id="136037"/>
    <lineage>
        <taxon>Eukaryota</taxon>
        <taxon>Metazoa</taxon>
        <taxon>Ecdysozoa</taxon>
        <taxon>Arthropoda</taxon>
        <taxon>Hexapoda</taxon>
        <taxon>Insecta</taxon>
        <taxon>Pterygota</taxon>
        <taxon>Neoptera</taxon>
        <taxon>Polyneoptera</taxon>
        <taxon>Dictyoptera</taxon>
        <taxon>Blattodea</taxon>
        <taxon>Blattoidea</taxon>
        <taxon>Termitoidae</taxon>
        <taxon>Termopsidae</taxon>
        <taxon>Zootermopsis</taxon>
    </lineage>
</organism>
<dbReference type="AlphaFoldDB" id="A0A067R7S9"/>
<dbReference type="GO" id="GO:0005930">
    <property type="term" value="C:axoneme"/>
    <property type="evidence" value="ECO:0007669"/>
    <property type="project" value="InterPro"/>
</dbReference>
<evidence type="ECO:0000313" key="7">
    <source>
        <dbReference type="Proteomes" id="UP000027135"/>
    </source>
</evidence>
<dbReference type="OMA" id="CWEEDIA"/>
<name>A0A067R7S9_ZOONE</name>
<dbReference type="GO" id="GO:0036159">
    <property type="term" value="P:inner dynein arm assembly"/>
    <property type="evidence" value="ECO:0007669"/>
    <property type="project" value="InterPro"/>
</dbReference>
<dbReference type="InParanoid" id="A0A067R7S9"/>
<evidence type="ECO:0000256" key="2">
    <source>
        <dbReference type="ARBA" id="ARBA00016725"/>
    </source>
</evidence>
<comment type="function">
    <text evidence="4">Required for assembly of dynein regulatory complex (DRC) and inner dynein arm (IDA) complexes, which are responsible for ciliary beat regulation, thereby playing a central role in motility in cilia and flagella. Probably acts together with CCDC40 to form a molecular ruler that determines the 96 nanometer (nm) repeat length and arrangements of components in cilia and flagella. Not required for outer dynein arm complexes assembly.</text>
</comment>
<evidence type="ECO:0000256" key="4">
    <source>
        <dbReference type="ARBA" id="ARBA00045182"/>
    </source>
</evidence>
<feature type="coiled-coil region" evidence="5">
    <location>
        <begin position="481"/>
        <end position="508"/>
    </location>
</feature>
<dbReference type="STRING" id="136037.A0A067R7S9"/>
<dbReference type="PANTHER" id="PTHR18962:SF0">
    <property type="entry name" value="COILED-COIL DOMAIN-CONTAINING PROTEIN 39"/>
    <property type="match status" value="1"/>
</dbReference>
<dbReference type="eggNOG" id="ENOG502QS0D">
    <property type="taxonomic scope" value="Eukaryota"/>
</dbReference>
<evidence type="ECO:0000256" key="1">
    <source>
        <dbReference type="ARBA" id="ARBA00005805"/>
    </source>
</evidence>
<dbReference type="Pfam" id="PF24161">
    <property type="entry name" value="CCDC39"/>
    <property type="match status" value="1"/>
</dbReference>
<comment type="similarity">
    <text evidence="1">Belongs to the CCDC39 family.</text>
</comment>
<gene>
    <name evidence="6" type="ORF">L798_11736</name>
</gene>
<dbReference type="GO" id="GO:0060285">
    <property type="term" value="P:cilium-dependent cell motility"/>
    <property type="evidence" value="ECO:0007669"/>
    <property type="project" value="TreeGrafter"/>
</dbReference>
<evidence type="ECO:0000256" key="5">
    <source>
        <dbReference type="SAM" id="Coils"/>
    </source>
</evidence>
<dbReference type="PANTHER" id="PTHR18962">
    <property type="entry name" value="COILED-COIL DOMAIN-CONTAINING PROTEIN 39"/>
    <property type="match status" value="1"/>
</dbReference>
<dbReference type="GO" id="GO:0060287">
    <property type="term" value="P:epithelial cilium movement involved in determination of left/right asymmetry"/>
    <property type="evidence" value="ECO:0007669"/>
    <property type="project" value="TreeGrafter"/>
</dbReference>
<dbReference type="GO" id="GO:0005576">
    <property type="term" value="C:extracellular region"/>
    <property type="evidence" value="ECO:0007669"/>
    <property type="project" value="GOC"/>
</dbReference>
<keyword evidence="3 5" id="KW-0175">Coiled coil</keyword>
<dbReference type="FunCoup" id="A0A067R7S9">
    <property type="interactions" value="110"/>
</dbReference>
<dbReference type="Proteomes" id="UP000027135">
    <property type="component" value="Unassembled WGS sequence"/>
</dbReference>
<accession>A0A067R7S9</accession>